<evidence type="ECO:0000313" key="5">
    <source>
        <dbReference type="EMBL" id="GIG23621.1"/>
    </source>
</evidence>
<dbReference type="InterPro" id="IPR036388">
    <property type="entry name" value="WH-like_DNA-bd_sf"/>
</dbReference>
<organism evidence="5 6">
    <name type="scientific">Cellulomonas chitinilytica</name>
    <dbReference type="NCBI Taxonomy" id="398759"/>
    <lineage>
        <taxon>Bacteria</taxon>
        <taxon>Bacillati</taxon>
        <taxon>Actinomycetota</taxon>
        <taxon>Actinomycetes</taxon>
        <taxon>Micrococcales</taxon>
        <taxon>Cellulomonadaceae</taxon>
        <taxon>Cellulomonas</taxon>
    </lineage>
</organism>
<evidence type="ECO:0000256" key="1">
    <source>
        <dbReference type="ARBA" id="ARBA00023015"/>
    </source>
</evidence>
<evidence type="ECO:0000313" key="6">
    <source>
        <dbReference type="Proteomes" id="UP000632740"/>
    </source>
</evidence>
<dbReference type="PROSITE" id="PS50987">
    <property type="entry name" value="HTH_ARSR_2"/>
    <property type="match status" value="1"/>
</dbReference>
<accession>A0A919P517</accession>
<evidence type="ECO:0000256" key="3">
    <source>
        <dbReference type="ARBA" id="ARBA00023163"/>
    </source>
</evidence>
<dbReference type="InterPro" id="IPR051011">
    <property type="entry name" value="Metal_resp_trans_reg"/>
</dbReference>
<dbReference type="InterPro" id="IPR011991">
    <property type="entry name" value="ArsR-like_HTH"/>
</dbReference>
<dbReference type="PANTHER" id="PTHR43132">
    <property type="entry name" value="ARSENICAL RESISTANCE OPERON REPRESSOR ARSR-RELATED"/>
    <property type="match status" value="1"/>
</dbReference>
<dbReference type="Pfam" id="PF12840">
    <property type="entry name" value="HTH_20"/>
    <property type="match status" value="1"/>
</dbReference>
<sequence length="98" mass="10371">MSTPPTLGTETQAFLRAIASPTRQSVLLLFSEGVELSVNDVAARANLGQSTASEQLAQLRAGGALAARREGRATFYRADREGIAKALAEIQAYVQSCC</sequence>
<dbReference type="PRINTS" id="PR00778">
    <property type="entry name" value="HTHARSR"/>
</dbReference>
<dbReference type="NCBIfam" id="NF033788">
    <property type="entry name" value="HTH_metalloreg"/>
    <property type="match status" value="1"/>
</dbReference>
<dbReference type="Gene3D" id="1.10.10.10">
    <property type="entry name" value="Winged helix-like DNA-binding domain superfamily/Winged helix DNA-binding domain"/>
    <property type="match status" value="1"/>
</dbReference>
<dbReference type="PANTHER" id="PTHR43132:SF2">
    <property type="entry name" value="ARSENICAL RESISTANCE OPERON REPRESSOR ARSR-RELATED"/>
    <property type="match status" value="1"/>
</dbReference>
<dbReference type="CDD" id="cd00090">
    <property type="entry name" value="HTH_ARSR"/>
    <property type="match status" value="1"/>
</dbReference>
<gene>
    <name evidence="5" type="ORF">Cch01nite_43450</name>
</gene>
<dbReference type="GO" id="GO:0003677">
    <property type="term" value="F:DNA binding"/>
    <property type="evidence" value="ECO:0007669"/>
    <property type="project" value="UniProtKB-KW"/>
</dbReference>
<feature type="domain" description="HTH arsR-type" evidence="4">
    <location>
        <begin position="3"/>
        <end position="98"/>
    </location>
</feature>
<dbReference type="InterPro" id="IPR001845">
    <property type="entry name" value="HTH_ArsR_DNA-bd_dom"/>
</dbReference>
<dbReference type="EMBL" id="BONK01000021">
    <property type="protein sequence ID" value="GIG23621.1"/>
    <property type="molecule type" value="Genomic_DNA"/>
</dbReference>
<comment type="caution">
    <text evidence="5">The sequence shown here is derived from an EMBL/GenBank/DDBJ whole genome shotgun (WGS) entry which is preliminary data.</text>
</comment>
<keyword evidence="1" id="KW-0805">Transcription regulation</keyword>
<dbReference type="InterPro" id="IPR036390">
    <property type="entry name" value="WH_DNA-bd_sf"/>
</dbReference>
<keyword evidence="6" id="KW-1185">Reference proteome</keyword>
<dbReference type="RefSeq" id="WP_203758622.1">
    <property type="nucleotide sequence ID" value="NZ_BONK01000021.1"/>
</dbReference>
<name>A0A919P517_9CELL</name>
<keyword evidence="2" id="KW-0238">DNA-binding</keyword>
<dbReference type="Proteomes" id="UP000632740">
    <property type="component" value="Unassembled WGS sequence"/>
</dbReference>
<proteinExistence type="predicted"/>
<dbReference type="SUPFAM" id="SSF46785">
    <property type="entry name" value="Winged helix' DNA-binding domain"/>
    <property type="match status" value="1"/>
</dbReference>
<reference evidence="5" key="1">
    <citation type="submission" date="2021-01" db="EMBL/GenBank/DDBJ databases">
        <title>Whole genome shotgun sequence of Cellulomonas chitinilytica NBRC 110799.</title>
        <authorList>
            <person name="Komaki H."/>
            <person name="Tamura T."/>
        </authorList>
    </citation>
    <scope>NUCLEOTIDE SEQUENCE</scope>
    <source>
        <strain evidence="5">NBRC 110799</strain>
    </source>
</reference>
<evidence type="ECO:0000259" key="4">
    <source>
        <dbReference type="PROSITE" id="PS50987"/>
    </source>
</evidence>
<protein>
    <recommendedName>
        <fullName evidence="4">HTH arsR-type domain-containing protein</fullName>
    </recommendedName>
</protein>
<keyword evidence="3" id="KW-0804">Transcription</keyword>
<dbReference type="GO" id="GO:0003700">
    <property type="term" value="F:DNA-binding transcription factor activity"/>
    <property type="evidence" value="ECO:0007669"/>
    <property type="project" value="InterPro"/>
</dbReference>
<dbReference type="AlphaFoldDB" id="A0A919P517"/>
<dbReference type="SMART" id="SM00418">
    <property type="entry name" value="HTH_ARSR"/>
    <property type="match status" value="1"/>
</dbReference>
<evidence type="ECO:0000256" key="2">
    <source>
        <dbReference type="ARBA" id="ARBA00023125"/>
    </source>
</evidence>